<dbReference type="EMBL" id="MPPL01000001">
    <property type="protein sequence ID" value="OKS86806.1"/>
    <property type="molecule type" value="Genomic_DNA"/>
</dbReference>
<reference evidence="3 4" key="1">
    <citation type="submission" date="2016-11" db="EMBL/GenBank/DDBJ databases">
        <title>Whole Genome Sequencing of Mucilaginibacter polytrichastri RG4-7(T) isolated from the moss sample.</title>
        <authorList>
            <person name="Li Y."/>
        </authorList>
    </citation>
    <scope>NUCLEOTIDE SEQUENCE [LARGE SCALE GENOMIC DNA]</scope>
    <source>
        <strain evidence="3 4">RG4-7</strain>
    </source>
</reference>
<dbReference type="RefSeq" id="WP_074489502.1">
    <property type="nucleotide sequence ID" value="NZ_FPAM01000019.1"/>
</dbReference>
<dbReference type="InterPro" id="IPR028994">
    <property type="entry name" value="Integrin_alpha_N"/>
</dbReference>
<evidence type="ECO:0000313" key="4">
    <source>
        <dbReference type="Proteomes" id="UP000186720"/>
    </source>
</evidence>
<dbReference type="InterPro" id="IPR013517">
    <property type="entry name" value="FG-GAP"/>
</dbReference>
<dbReference type="SUPFAM" id="SSF48452">
    <property type="entry name" value="TPR-like"/>
    <property type="match status" value="1"/>
</dbReference>
<protein>
    <recommendedName>
        <fullName evidence="2">ASPIC/UnbV domain-containing protein</fullName>
    </recommendedName>
</protein>
<dbReference type="PANTHER" id="PTHR16026">
    <property type="entry name" value="CARTILAGE ACIDIC PROTEIN 1"/>
    <property type="match status" value="1"/>
</dbReference>
<comment type="caution">
    <text evidence="3">The sequence shown here is derived from an EMBL/GenBank/DDBJ whole genome shotgun (WGS) entry which is preliminary data.</text>
</comment>
<evidence type="ECO:0000256" key="1">
    <source>
        <dbReference type="ARBA" id="ARBA00022729"/>
    </source>
</evidence>
<dbReference type="InterPro" id="IPR011990">
    <property type="entry name" value="TPR-like_helical_dom_sf"/>
</dbReference>
<dbReference type="AlphaFoldDB" id="A0A1Q5ZYH2"/>
<dbReference type="SUPFAM" id="SSF69318">
    <property type="entry name" value="Integrin alpha N-terminal domain"/>
    <property type="match status" value="2"/>
</dbReference>
<feature type="domain" description="ASPIC/UnbV" evidence="2">
    <location>
        <begin position="635"/>
        <end position="702"/>
    </location>
</feature>
<dbReference type="InterPro" id="IPR027039">
    <property type="entry name" value="Crtac1"/>
</dbReference>
<dbReference type="Pfam" id="PF07593">
    <property type="entry name" value="UnbV_ASPIC"/>
    <property type="match status" value="1"/>
</dbReference>
<sequence>MNFGKSILILVGLASTLISCRQKRSSNADMVEMLQQQSQFESNAANPYSCAAVLAHQDSIINNTAKSADLFSIYISKANTLLQLGQEQKSVNLLDSLNKTFIADYNNRQLLVKTMALAYLRLGERTNCINHHSAEACLFPIKGGGVYTYKDATEKAITLYQQVLKSNPDDYESLWLLNIAYMTTGNYPQQVPPQYLIKTEPLVTDTAIKPFKDVAMNLGLAIRKMGGGTIIDDFNNDGYADIITSSSSLAEHMHYFRNNRNGSFTDIARQSGLGQFTGGLNIMQTDYNNDGFKDIFVLRGAWKGKFGKEPNSLLRNNGNGTFTDVTRQSGLLSCHPTQAATWADFNNDGWLDVFIGNESQAGDENLSELYINNKNGTFTEQAAAANCRINMFVKGVTAGDYDNDGRTDLFVSTMNGRNVLLKNITENGKVIFKDVTVQAKVSDRNAGTFATWFWDYDNDGWLDILVSGYGNSAPIGYRLGAEALNKYQTSGGKVILYHNEHNGTFIDISQQSGFNKVSFAMGANFGDIDNDGFLDFYLGTGNPLFTSLIPNQLYRNDGGKRFTNVTTRANVGSLQKGHAIAFADLDNDGNQDIFINQGGAFTGDAYQNALFINPGQGNNHWVNLLIEGTRSNKAAIGAKLKITFLDKGIERSVYRDVNSGGSFGSNPLMQHIGIGCADLVSRLEITWPVTGQVQHFSNLKSGVNYKIIEGLNKFSTYHLTKFNFNYLMPQVICNTEN</sequence>
<dbReference type="OrthoDB" id="974255at2"/>
<dbReference type="Proteomes" id="UP000186720">
    <property type="component" value="Unassembled WGS sequence"/>
</dbReference>
<gene>
    <name evidence="3" type="ORF">RG47T_2263</name>
</gene>
<dbReference type="PANTHER" id="PTHR16026:SF0">
    <property type="entry name" value="CARTILAGE ACIDIC PROTEIN 1"/>
    <property type="match status" value="1"/>
</dbReference>
<name>A0A1Q5ZYH2_9SPHI</name>
<dbReference type="STRING" id="1302689.RG47T_2263"/>
<dbReference type="PROSITE" id="PS51257">
    <property type="entry name" value="PROKAR_LIPOPROTEIN"/>
    <property type="match status" value="1"/>
</dbReference>
<dbReference type="Gene3D" id="1.25.40.10">
    <property type="entry name" value="Tetratricopeptide repeat domain"/>
    <property type="match status" value="1"/>
</dbReference>
<dbReference type="InterPro" id="IPR011519">
    <property type="entry name" value="UnbV_ASPIC"/>
</dbReference>
<keyword evidence="4" id="KW-1185">Reference proteome</keyword>
<dbReference type="Pfam" id="PF13517">
    <property type="entry name" value="FG-GAP_3"/>
    <property type="match status" value="4"/>
</dbReference>
<accession>A0A1Q5ZYH2</accession>
<evidence type="ECO:0000259" key="2">
    <source>
        <dbReference type="Pfam" id="PF07593"/>
    </source>
</evidence>
<keyword evidence="1" id="KW-0732">Signal</keyword>
<organism evidence="3 4">
    <name type="scientific">Mucilaginibacter polytrichastri</name>
    <dbReference type="NCBI Taxonomy" id="1302689"/>
    <lineage>
        <taxon>Bacteria</taxon>
        <taxon>Pseudomonadati</taxon>
        <taxon>Bacteroidota</taxon>
        <taxon>Sphingobacteriia</taxon>
        <taxon>Sphingobacteriales</taxon>
        <taxon>Sphingobacteriaceae</taxon>
        <taxon>Mucilaginibacter</taxon>
    </lineage>
</organism>
<dbReference type="Gene3D" id="2.130.10.130">
    <property type="entry name" value="Integrin alpha, N-terminal"/>
    <property type="match status" value="2"/>
</dbReference>
<proteinExistence type="predicted"/>
<evidence type="ECO:0000313" key="3">
    <source>
        <dbReference type="EMBL" id="OKS86806.1"/>
    </source>
</evidence>